<gene>
    <name evidence="1" type="ORF">G9X64_33310</name>
</gene>
<evidence type="ECO:0000313" key="1">
    <source>
        <dbReference type="EMBL" id="NNU41276.1"/>
    </source>
</evidence>
<dbReference type="Proteomes" id="UP000519972">
    <property type="component" value="Unassembled WGS sequence"/>
</dbReference>
<dbReference type="EMBL" id="JABFCN010000066">
    <property type="protein sequence ID" value="NNU41276.1"/>
    <property type="molecule type" value="Genomic_DNA"/>
</dbReference>
<dbReference type="RefSeq" id="WP_168309190.1">
    <property type="nucleotide sequence ID" value="NZ_JABFCN010000066.1"/>
</dbReference>
<comment type="caution">
    <text evidence="1">The sequence shown here is derived from an EMBL/GenBank/DDBJ whole genome shotgun (WGS) entry which is preliminary data.</text>
</comment>
<reference evidence="1 2" key="1">
    <citation type="submission" date="2020-02" db="EMBL/GenBank/DDBJ databases">
        <authorList>
            <person name="Sun Q."/>
        </authorList>
    </citation>
    <scope>NUCLEOTIDE SEQUENCE [LARGE SCALE GENOMIC DNA]</scope>
    <source>
        <strain evidence="1 2">CCBAU 03386</strain>
    </source>
</reference>
<proteinExistence type="predicted"/>
<sequence length="108" mass="12078">MAKFKISKPRAQLLARLEHIIGSNCYNGNIQNYGPGGFYEGSGRDFRYPLTMIDENGEKIKRSSPAATDVSPQILSSGYYAFGANRLQIIHALNEVLEYLEEHKGLKV</sequence>
<accession>A0A7Y3WIM0</accession>
<name>A0A7Y3WIM0_9HYPH</name>
<organism evidence="1 2">
    <name type="scientific">Rhizobium sophorae</name>
    <dbReference type="NCBI Taxonomy" id="1535242"/>
    <lineage>
        <taxon>Bacteria</taxon>
        <taxon>Pseudomonadati</taxon>
        <taxon>Pseudomonadota</taxon>
        <taxon>Alphaproteobacteria</taxon>
        <taxon>Hyphomicrobiales</taxon>
        <taxon>Rhizobiaceae</taxon>
        <taxon>Rhizobium/Agrobacterium group</taxon>
        <taxon>Rhizobium</taxon>
    </lineage>
</organism>
<dbReference type="AlphaFoldDB" id="A0A7Y3WIM0"/>
<protein>
    <submittedName>
        <fullName evidence="1">Uncharacterized protein</fullName>
    </submittedName>
</protein>
<keyword evidence="2" id="KW-1185">Reference proteome</keyword>
<evidence type="ECO:0000313" key="2">
    <source>
        <dbReference type="Proteomes" id="UP000519972"/>
    </source>
</evidence>